<reference evidence="2" key="1">
    <citation type="submission" date="2013-08" db="EMBL/GenBank/DDBJ databases">
        <title>Gene expansion shapes genome architecture in the human pathogen Lichtheimia corymbifera: an evolutionary genomics analysis in the ancient terrestrial Mucorales (Mucoromycotina).</title>
        <authorList>
            <person name="Schwartze V.U."/>
            <person name="Winter S."/>
            <person name="Shelest E."/>
            <person name="Marcet-Houben M."/>
            <person name="Horn F."/>
            <person name="Wehner S."/>
            <person name="Hoffmann K."/>
            <person name="Riege K."/>
            <person name="Sammeth M."/>
            <person name="Nowrousian M."/>
            <person name="Valiante V."/>
            <person name="Linde J."/>
            <person name="Jacobsen I.D."/>
            <person name="Marz M."/>
            <person name="Brakhage A.A."/>
            <person name="Gabaldon T."/>
            <person name="Bocker S."/>
            <person name="Voigt K."/>
        </authorList>
    </citation>
    <scope>NUCLEOTIDE SEQUENCE [LARGE SCALE GENOMIC DNA]</scope>
    <source>
        <strain evidence="2">FSU 9682</strain>
    </source>
</reference>
<protein>
    <recommendedName>
        <fullName evidence="1">Tc1-like transposase DDE domain-containing protein</fullName>
    </recommendedName>
</protein>
<dbReference type="VEuPathDB" id="FungiDB:LCOR_12373.1"/>
<evidence type="ECO:0000259" key="1">
    <source>
        <dbReference type="Pfam" id="PF13358"/>
    </source>
</evidence>
<feature type="domain" description="Tc1-like transposase DDE" evidence="1">
    <location>
        <begin position="179"/>
        <end position="260"/>
    </location>
</feature>
<dbReference type="InterPro" id="IPR012337">
    <property type="entry name" value="RNaseH-like_sf"/>
</dbReference>
<dbReference type="SUPFAM" id="SSF53098">
    <property type="entry name" value="Ribonuclease H-like"/>
    <property type="match status" value="1"/>
</dbReference>
<accession>A0A068SGW6</accession>
<evidence type="ECO:0000313" key="3">
    <source>
        <dbReference type="Proteomes" id="UP000027586"/>
    </source>
</evidence>
<dbReference type="NCBIfam" id="NF033545">
    <property type="entry name" value="transpos_IS630"/>
    <property type="match status" value="1"/>
</dbReference>
<dbReference type="AlphaFoldDB" id="A0A068SGW6"/>
<sequence>MGNNRKLNDEHSRFLEEYVEQHPTCYVKDAMDELCKEFTNLSINHSTVYRHLTDKLSFTLTRTQPRVAERNSEDTLEQRRQFVQSIIEQSIDFQRKCVFIDESAFVKNMVRPVAWSKKGTPATVTVPTIRGTNLSIIGCISFYGLIALSQQVPGTTGSKKRKLVDGKESGLPHGTKSSHFLLFVEQVAYVLNKHGLHNMYIVMDNASIHKTKQVLDAIRKHNHVPLFLPPYSPFLNPIEECWAKIKKQVRKTPLSSNDSLATRIQVAAKTVNAKDCRGWIRHSEKYFNSCLDMKHI</sequence>
<evidence type="ECO:0000313" key="2">
    <source>
        <dbReference type="EMBL" id="CDH61598.1"/>
    </source>
</evidence>
<proteinExistence type="predicted"/>
<gene>
    <name evidence="2" type="ORF">LCOR_12373.1</name>
</gene>
<name>A0A068SGW6_9FUNG</name>
<dbReference type="Gene3D" id="3.30.420.10">
    <property type="entry name" value="Ribonuclease H-like superfamily/Ribonuclease H"/>
    <property type="match status" value="1"/>
</dbReference>
<dbReference type="InterPro" id="IPR047655">
    <property type="entry name" value="Transpos_IS630-like"/>
</dbReference>
<dbReference type="InterPro" id="IPR036397">
    <property type="entry name" value="RNaseH_sf"/>
</dbReference>
<dbReference type="PANTHER" id="PTHR46564">
    <property type="entry name" value="TRANSPOSASE"/>
    <property type="match status" value="1"/>
</dbReference>
<keyword evidence="3" id="KW-1185">Reference proteome</keyword>
<dbReference type="Proteomes" id="UP000027586">
    <property type="component" value="Unassembled WGS sequence"/>
</dbReference>
<dbReference type="GO" id="GO:0003676">
    <property type="term" value="F:nucleic acid binding"/>
    <property type="evidence" value="ECO:0007669"/>
    <property type="project" value="InterPro"/>
</dbReference>
<organism evidence="2 3">
    <name type="scientific">Lichtheimia corymbifera JMRC:FSU:9682</name>
    <dbReference type="NCBI Taxonomy" id="1263082"/>
    <lineage>
        <taxon>Eukaryota</taxon>
        <taxon>Fungi</taxon>
        <taxon>Fungi incertae sedis</taxon>
        <taxon>Mucoromycota</taxon>
        <taxon>Mucoromycotina</taxon>
        <taxon>Mucoromycetes</taxon>
        <taxon>Mucorales</taxon>
        <taxon>Lichtheimiaceae</taxon>
        <taxon>Lichtheimia</taxon>
    </lineage>
</organism>
<dbReference type="Pfam" id="PF13358">
    <property type="entry name" value="DDE_3"/>
    <property type="match status" value="1"/>
</dbReference>
<dbReference type="InterPro" id="IPR038717">
    <property type="entry name" value="Tc1-like_DDE_dom"/>
</dbReference>
<dbReference type="EMBL" id="CBTN010000208">
    <property type="protein sequence ID" value="CDH61598.1"/>
    <property type="molecule type" value="Genomic_DNA"/>
</dbReference>
<dbReference type="OrthoDB" id="2201966at2759"/>
<dbReference type="STRING" id="1263082.A0A068SGW6"/>
<dbReference type="PANTHER" id="PTHR46564:SF1">
    <property type="entry name" value="TRANSPOSASE"/>
    <property type="match status" value="1"/>
</dbReference>
<comment type="caution">
    <text evidence="2">The sequence shown here is derived from an EMBL/GenBank/DDBJ whole genome shotgun (WGS) entry which is preliminary data.</text>
</comment>